<comment type="caution">
    <text evidence="1">The sequence shown here is derived from an EMBL/GenBank/DDBJ whole genome shotgun (WGS) entry which is preliminary data.</text>
</comment>
<dbReference type="Proteomes" id="UP000237271">
    <property type="component" value="Unassembled WGS sequence"/>
</dbReference>
<dbReference type="EMBL" id="NCKW01006384">
    <property type="protein sequence ID" value="POM71956.1"/>
    <property type="molecule type" value="Genomic_DNA"/>
</dbReference>
<dbReference type="PANTHER" id="PTHR11439">
    <property type="entry name" value="GAG-POL-RELATED RETROTRANSPOSON"/>
    <property type="match status" value="1"/>
</dbReference>
<dbReference type="OrthoDB" id="3693885at2759"/>
<dbReference type="AlphaFoldDB" id="A0A2P4Y2C5"/>
<name>A0A2P4Y2C5_9STRA</name>
<reference evidence="1 2" key="1">
    <citation type="journal article" date="2017" name="Genome Biol. Evol.">
        <title>Phytophthora megakarya and P. palmivora, closely related causal agents of cacao black pod rot, underwent increases in genome sizes and gene numbers by different mechanisms.</title>
        <authorList>
            <person name="Ali S.S."/>
            <person name="Shao J."/>
            <person name="Lary D.J."/>
            <person name="Kronmiller B."/>
            <person name="Shen D."/>
            <person name="Strem M.D."/>
            <person name="Amoako-Attah I."/>
            <person name="Akrofi A.Y."/>
            <person name="Begoude B.A."/>
            <person name="Ten Hoopen G.M."/>
            <person name="Coulibaly K."/>
            <person name="Kebe B.I."/>
            <person name="Melnick R.L."/>
            <person name="Guiltinan M.J."/>
            <person name="Tyler B.M."/>
            <person name="Meinhardt L.W."/>
            <person name="Bailey B.A."/>
        </authorList>
    </citation>
    <scope>NUCLEOTIDE SEQUENCE [LARGE SCALE GENOMIC DNA]</scope>
    <source>
        <strain evidence="2">sbr112.9</strain>
    </source>
</reference>
<dbReference type="PANTHER" id="PTHR11439:SF463">
    <property type="entry name" value="REVERSE TRANSCRIPTASE TY1_COPIA-TYPE DOMAIN-CONTAINING PROTEIN"/>
    <property type="match status" value="1"/>
</dbReference>
<organism evidence="1 2">
    <name type="scientific">Phytophthora palmivora</name>
    <dbReference type="NCBI Taxonomy" id="4796"/>
    <lineage>
        <taxon>Eukaryota</taxon>
        <taxon>Sar</taxon>
        <taxon>Stramenopiles</taxon>
        <taxon>Oomycota</taxon>
        <taxon>Peronosporomycetes</taxon>
        <taxon>Peronosporales</taxon>
        <taxon>Peronosporaceae</taxon>
        <taxon>Phytophthora</taxon>
    </lineage>
</organism>
<protein>
    <submittedName>
        <fullName evidence="1">RxLR effector candidate protein</fullName>
    </submittedName>
</protein>
<keyword evidence="2" id="KW-1185">Reference proteome</keyword>
<sequence>MAYTGSDYAACQDTRRCIGGYITMFCNSPISCVSRRHHPVVLSTTEAEYITLWFCIELGYESSKLTLIVEDNQSRIKICNNPELHSRSKHIDIKYFFIQEKVARKEFTISYCYTNAMCADIFIEPLTKPLFEKMRELLLVSPPQ</sequence>
<accession>A0A2P4Y2C5</accession>
<evidence type="ECO:0000313" key="1">
    <source>
        <dbReference type="EMBL" id="POM71956.1"/>
    </source>
</evidence>
<proteinExistence type="predicted"/>
<gene>
    <name evidence="1" type="ORF">PHPALM_11400</name>
</gene>
<evidence type="ECO:0000313" key="2">
    <source>
        <dbReference type="Proteomes" id="UP000237271"/>
    </source>
</evidence>
<dbReference type="CDD" id="cd09272">
    <property type="entry name" value="RNase_HI_RT_Ty1"/>
    <property type="match status" value="1"/>
</dbReference>